<reference evidence="2 3" key="1">
    <citation type="journal article" date="1979" name="Int. J. Syst. Evol. Microbiol.">
        <title>Bacillus globisporus subsp. marinus subsp. nov.</title>
        <authorList>
            <person name="Liu H."/>
        </authorList>
    </citation>
    <scope>NUCLEOTIDE SEQUENCE [LARGE SCALE GENOMIC DNA]</scope>
    <source>
        <strain evidence="2 3">DSM 1297</strain>
    </source>
</reference>
<proteinExistence type="predicted"/>
<accession>A0ABV3Q7W0</accession>
<dbReference type="Pfam" id="PF14267">
    <property type="entry name" value="DUF4357"/>
    <property type="match status" value="1"/>
</dbReference>
<dbReference type="EMBL" id="JBFMIA010000026">
    <property type="protein sequence ID" value="MEW9503211.1"/>
    <property type="molecule type" value="Genomic_DNA"/>
</dbReference>
<dbReference type="InterPro" id="IPR025579">
    <property type="entry name" value="DUF4357"/>
</dbReference>
<evidence type="ECO:0000313" key="2">
    <source>
        <dbReference type="EMBL" id="MEW9503211.1"/>
    </source>
</evidence>
<feature type="domain" description="DUF4357" evidence="1">
    <location>
        <begin position="226"/>
        <end position="279"/>
    </location>
</feature>
<organism evidence="2 3">
    <name type="scientific">Jeotgalibacillus marinus</name>
    <dbReference type="NCBI Taxonomy" id="86667"/>
    <lineage>
        <taxon>Bacteria</taxon>
        <taxon>Bacillati</taxon>
        <taxon>Bacillota</taxon>
        <taxon>Bacilli</taxon>
        <taxon>Bacillales</taxon>
        <taxon>Caryophanaceae</taxon>
        <taxon>Jeotgalibacillus</taxon>
    </lineage>
</organism>
<sequence length="288" mass="32793">MPTIFRKTIKLFLIDGETTGRMSAELSNWTGKAYKIPRNKVRESKDRTELNGTGVYFLFGKDEDQNDAAYIGEAEDVLKRLNQHLKEKDFWNEVIVLTSKDDNLNKAHIKYLEHHFYQLAKKVGRYQIENSTIPALPSISEPDQAEMEEFLLNSKQLIGTLGHKIFEEEVDRDDGNINNEALFYIKSARGSDASMVRSSEGFVVLKGSKFANPVVDSFSQSSKKLRQSLIDKQELVFKDNELILVKDRVFSSPSTAADMVTGRSANGLIEWKLKNGKTLREVESVYRD</sequence>
<name>A0ABV3Q7W0_9BACL</name>
<dbReference type="CDD" id="cd10447">
    <property type="entry name" value="GIY-YIG_unchar_2"/>
    <property type="match status" value="1"/>
</dbReference>
<comment type="caution">
    <text evidence="2">The sequence shown here is derived from an EMBL/GenBank/DDBJ whole genome shotgun (WGS) entry which is preliminary data.</text>
</comment>
<evidence type="ECO:0000313" key="3">
    <source>
        <dbReference type="Proteomes" id="UP001556040"/>
    </source>
</evidence>
<dbReference type="RefSeq" id="WP_367780700.1">
    <property type="nucleotide sequence ID" value="NZ_JBFMIA010000026.1"/>
</dbReference>
<evidence type="ECO:0000259" key="1">
    <source>
        <dbReference type="Pfam" id="PF14267"/>
    </source>
</evidence>
<protein>
    <submittedName>
        <fullName evidence="2">GIY-YIG nuclease family protein</fullName>
    </submittedName>
</protein>
<dbReference type="Proteomes" id="UP001556040">
    <property type="component" value="Unassembled WGS sequence"/>
</dbReference>
<keyword evidence="3" id="KW-1185">Reference proteome</keyword>
<gene>
    <name evidence="2" type="ORF">AB1471_15645</name>
</gene>